<dbReference type="AlphaFoldDB" id="A0AAV4DV53"/>
<proteinExistence type="predicted"/>
<sequence length="106" mass="11965">MCQFEGLVVDYAVWIVCVGVEDDEVWLTELAPRDSFSSKQSDEENELNRHVVFSSSTSSHSMIIKSNMNYDPSLQAFPVFCPVHLSIEIISFIVTRADPTCLHHST</sequence>
<keyword evidence="2" id="KW-1185">Reference proteome</keyword>
<reference evidence="1 2" key="1">
    <citation type="journal article" date="2021" name="Elife">
        <title>Chloroplast acquisition without the gene transfer in kleptoplastic sea slugs, Plakobranchus ocellatus.</title>
        <authorList>
            <person name="Maeda T."/>
            <person name="Takahashi S."/>
            <person name="Yoshida T."/>
            <person name="Shimamura S."/>
            <person name="Takaki Y."/>
            <person name="Nagai Y."/>
            <person name="Toyoda A."/>
            <person name="Suzuki Y."/>
            <person name="Arimoto A."/>
            <person name="Ishii H."/>
            <person name="Satoh N."/>
            <person name="Nishiyama T."/>
            <person name="Hasebe M."/>
            <person name="Maruyama T."/>
            <person name="Minagawa J."/>
            <person name="Obokata J."/>
            <person name="Shigenobu S."/>
        </authorList>
    </citation>
    <scope>NUCLEOTIDE SEQUENCE [LARGE SCALE GENOMIC DNA]</scope>
</reference>
<dbReference type="Proteomes" id="UP000735302">
    <property type="component" value="Unassembled WGS sequence"/>
</dbReference>
<dbReference type="EMBL" id="BLXT01008384">
    <property type="protein sequence ID" value="GFO48253.1"/>
    <property type="molecule type" value="Genomic_DNA"/>
</dbReference>
<accession>A0AAV4DV53</accession>
<protein>
    <submittedName>
        <fullName evidence="1">Uncharacterized protein</fullName>
    </submittedName>
</protein>
<name>A0AAV4DV53_9GAST</name>
<evidence type="ECO:0000313" key="1">
    <source>
        <dbReference type="EMBL" id="GFO48253.1"/>
    </source>
</evidence>
<comment type="caution">
    <text evidence="1">The sequence shown here is derived from an EMBL/GenBank/DDBJ whole genome shotgun (WGS) entry which is preliminary data.</text>
</comment>
<evidence type="ECO:0000313" key="2">
    <source>
        <dbReference type="Proteomes" id="UP000735302"/>
    </source>
</evidence>
<gene>
    <name evidence="1" type="ORF">PoB_007475800</name>
</gene>
<organism evidence="1 2">
    <name type="scientific">Plakobranchus ocellatus</name>
    <dbReference type="NCBI Taxonomy" id="259542"/>
    <lineage>
        <taxon>Eukaryota</taxon>
        <taxon>Metazoa</taxon>
        <taxon>Spiralia</taxon>
        <taxon>Lophotrochozoa</taxon>
        <taxon>Mollusca</taxon>
        <taxon>Gastropoda</taxon>
        <taxon>Heterobranchia</taxon>
        <taxon>Euthyneura</taxon>
        <taxon>Panpulmonata</taxon>
        <taxon>Sacoglossa</taxon>
        <taxon>Placobranchoidea</taxon>
        <taxon>Plakobranchidae</taxon>
        <taxon>Plakobranchus</taxon>
    </lineage>
</organism>